<proteinExistence type="predicted"/>
<name>A0A6J6ZAF1_9ZZZZ</name>
<feature type="compositionally biased region" description="Basic and acidic residues" evidence="1">
    <location>
        <begin position="1"/>
        <end position="10"/>
    </location>
</feature>
<accession>A0A6J6ZAF1</accession>
<organism evidence="2">
    <name type="scientific">freshwater metagenome</name>
    <dbReference type="NCBI Taxonomy" id="449393"/>
    <lineage>
        <taxon>unclassified sequences</taxon>
        <taxon>metagenomes</taxon>
        <taxon>ecological metagenomes</taxon>
    </lineage>
</organism>
<gene>
    <name evidence="2" type="ORF">UFOPK3099_01201</name>
</gene>
<sequence length="91" mass="10120">MQEPHHRDDLAGGDDGTDQTAGELPVLCTGDDKFHRQDHRPPAQAVEQQERNTHRNCRVPGGLSVVALNECNDQTDREIEESPARHRDANG</sequence>
<protein>
    <submittedName>
        <fullName evidence="2">Unannotated protein</fullName>
    </submittedName>
</protein>
<evidence type="ECO:0000313" key="2">
    <source>
        <dbReference type="EMBL" id="CAB4817765.1"/>
    </source>
</evidence>
<feature type="compositionally biased region" description="Basic and acidic residues" evidence="1">
    <location>
        <begin position="74"/>
        <end position="91"/>
    </location>
</feature>
<dbReference type="EMBL" id="CAFAAV010000078">
    <property type="protein sequence ID" value="CAB4817765.1"/>
    <property type="molecule type" value="Genomic_DNA"/>
</dbReference>
<dbReference type="AlphaFoldDB" id="A0A6J6ZAF1"/>
<feature type="compositionally biased region" description="Basic and acidic residues" evidence="1">
    <location>
        <begin position="30"/>
        <end position="41"/>
    </location>
</feature>
<reference evidence="2" key="1">
    <citation type="submission" date="2020-05" db="EMBL/GenBank/DDBJ databases">
        <authorList>
            <person name="Chiriac C."/>
            <person name="Salcher M."/>
            <person name="Ghai R."/>
            <person name="Kavagutti S V."/>
        </authorList>
    </citation>
    <scope>NUCLEOTIDE SEQUENCE</scope>
</reference>
<feature type="region of interest" description="Disordered" evidence="1">
    <location>
        <begin position="1"/>
        <end position="91"/>
    </location>
</feature>
<evidence type="ECO:0000256" key="1">
    <source>
        <dbReference type="SAM" id="MobiDB-lite"/>
    </source>
</evidence>